<evidence type="ECO:0000313" key="1">
    <source>
        <dbReference type="EMBL" id="MYL50571.1"/>
    </source>
</evidence>
<accession>A0A845EFY1</accession>
<name>A0A845EFY1_9BACI</name>
<dbReference type="RefSeq" id="WP_160916183.1">
    <property type="nucleotide sequence ID" value="NZ_WMEZ01000005.1"/>
</dbReference>
<evidence type="ECO:0000313" key="2">
    <source>
        <dbReference type="Proteomes" id="UP000447393"/>
    </source>
</evidence>
<protein>
    <submittedName>
        <fullName evidence="1">Uncharacterized protein</fullName>
    </submittedName>
</protein>
<dbReference type="EMBL" id="WMEZ01000005">
    <property type="protein sequence ID" value="MYL50571.1"/>
    <property type="molecule type" value="Genomic_DNA"/>
</dbReference>
<dbReference type="Proteomes" id="UP000447393">
    <property type="component" value="Unassembled WGS sequence"/>
</dbReference>
<gene>
    <name evidence="1" type="ORF">GLV98_13820</name>
</gene>
<organism evidence="1 2">
    <name type="scientific">Halobacillus litoralis</name>
    <dbReference type="NCBI Taxonomy" id="45668"/>
    <lineage>
        <taxon>Bacteria</taxon>
        <taxon>Bacillati</taxon>
        <taxon>Bacillota</taxon>
        <taxon>Bacilli</taxon>
        <taxon>Bacillales</taxon>
        <taxon>Bacillaceae</taxon>
        <taxon>Halobacillus</taxon>
    </lineage>
</organism>
<reference evidence="1 2" key="1">
    <citation type="submission" date="2019-11" db="EMBL/GenBank/DDBJ databases">
        <title>Genome sequences of 17 halophilic strains isolated from different environments.</title>
        <authorList>
            <person name="Furrow R.E."/>
        </authorList>
    </citation>
    <scope>NUCLEOTIDE SEQUENCE [LARGE SCALE GENOMIC DNA]</scope>
    <source>
        <strain evidence="1 2">22505_10_Sand</strain>
    </source>
</reference>
<comment type="caution">
    <text evidence="1">The sequence shown here is derived from an EMBL/GenBank/DDBJ whole genome shotgun (WGS) entry which is preliminary data.</text>
</comment>
<dbReference type="AlphaFoldDB" id="A0A845EFY1"/>
<sequence>MEIIPYASVGLLKLNMKKEEIRKIIAEIPEEFNRVSEEPTSEHFVNSGILVYYKGDEETNMAYEFTSPSEVSFQGISFLGMGERKAKKLFKKLDPDLIDFEETVISLEHGLSLFFMDRKVETVLVFERNYYDELFEELKKLEEI</sequence>
<proteinExistence type="predicted"/>
<dbReference type="OrthoDB" id="5690804at2"/>